<dbReference type="PROSITE" id="PS00383">
    <property type="entry name" value="TYR_PHOSPHATASE_1"/>
    <property type="match status" value="1"/>
</dbReference>
<dbReference type="GO" id="GO:0004721">
    <property type="term" value="F:phosphoprotein phosphatase activity"/>
    <property type="evidence" value="ECO:0007669"/>
    <property type="project" value="InterPro"/>
</dbReference>
<gene>
    <name evidence="4" type="ORF">F7Q99_13830</name>
</gene>
<evidence type="ECO:0000313" key="4">
    <source>
        <dbReference type="EMBL" id="MQS13328.1"/>
    </source>
</evidence>
<dbReference type="SUPFAM" id="SSF52799">
    <property type="entry name" value="(Phosphotyrosine protein) phosphatases II"/>
    <property type="match status" value="1"/>
</dbReference>
<dbReference type="PROSITE" id="PS50056">
    <property type="entry name" value="TYR_PHOSPHATASE_2"/>
    <property type="match status" value="1"/>
</dbReference>
<dbReference type="InterPro" id="IPR026893">
    <property type="entry name" value="Tyr/Ser_Pase_IphP-type"/>
</dbReference>
<comment type="similarity">
    <text evidence="1">Belongs to the protein-tyrosine phosphatase family.</text>
</comment>
<proteinExistence type="inferred from homology"/>
<dbReference type="PANTHER" id="PTHR31126:SF1">
    <property type="entry name" value="TYROSINE SPECIFIC PROTEIN PHOSPHATASES DOMAIN-CONTAINING PROTEIN"/>
    <property type="match status" value="1"/>
</dbReference>
<accession>A0A6N7KSL2</accession>
<evidence type="ECO:0000256" key="1">
    <source>
        <dbReference type="ARBA" id="ARBA00009580"/>
    </source>
</evidence>
<dbReference type="InterPro" id="IPR029021">
    <property type="entry name" value="Prot-tyrosine_phosphatase-like"/>
</dbReference>
<evidence type="ECO:0000259" key="3">
    <source>
        <dbReference type="PROSITE" id="PS50056"/>
    </source>
</evidence>
<evidence type="ECO:0000313" key="5">
    <source>
        <dbReference type="Proteomes" id="UP000450000"/>
    </source>
</evidence>
<dbReference type="InterPro" id="IPR016130">
    <property type="entry name" value="Tyr_Pase_AS"/>
</dbReference>
<dbReference type="Proteomes" id="UP000450000">
    <property type="component" value="Unassembled WGS sequence"/>
</dbReference>
<dbReference type="AlphaFoldDB" id="A0A6N7KSL2"/>
<feature type="domain" description="Tyrosine specific protein phosphatases" evidence="3">
    <location>
        <begin position="210"/>
        <end position="252"/>
    </location>
</feature>
<organism evidence="4 5">
    <name type="scientific">Streptomyces kaniharaensis</name>
    <dbReference type="NCBI Taxonomy" id="212423"/>
    <lineage>
        <taxon>Bacteria</taxon>
        <taxon>Bacillati</taxon>
        <taxon>Actinomycetota</taxon>
        <taxon>Actinomycetes</taxon>
        <taxon>Kitasatosporales</taxon>
        <taxon>Streptomycetaceae</taxon>
        <taxon>Streptomyces</taxon>
    </lineage>
</organism>
<dbReference type="EMBL" id="WBOF01000001">
    <property type="protein sequence ID" value="MQS13328.1"/>
    <property type="molecule type" value="Genomic_DNA"/>
</dbReference>
<name>A0A6N7KSL2_9ACTN</name>
<keyword evidence="5" id="KW-1185">Reference proteome</keyword>
<dbReference type="Pfam" id="PF13350">
    <property type="entry name" value="Y_phosphatase3"/>
    <property type="match status" value="1"/>
</dbReference>
<protein>
    <submittedName>
        <fullName evidence="4">Tyrosine-protein phosphatase</fullName>
    </submittedName>
</protein>
<evidence type="ECO:0000256" key="2">
    <source>
        <dbReference type="SAM" id="MobiDB-lite"/>
    </source>
</evidence>
<sequence>MGRFMQYRAPVWHVTVRICNGGAGVTDQRTEVGAIGGGRNASPEPDGMPQVGRSLGLRGALNARDLGGYRTADGRVLRPGTVLRSDGLNHVTADDLDTLQALGLRHVVDLRSLDEVREAGPDRLPGLPPAELAGDLPAGTTMTVESASGDGVTLHHLPVFAEEFDIYVTLRDALADRSPERQRALLGDGRAAAMMTGLYRWFVTDPVARERFGTVLRLLAAPDGPPLLFHCSAGKDRTGWVAALLLTALGVDRETVLADYLLTNERSAPIVGRVMDDFGTRGLMREPELLLPVFRADPGYLAAAFAEVEAGWPDFGAFWRDGLGLDDDVLAGLRANLLDGDEPGARLSPR</sequence>
<dbReference type="PANTHER" id="PTHR31126">
    <property type="entry name" value="TYROSINE-PROTEIN PHOSPHATASE"/>
    <property type="match status" value="1"/>
</dbReference>
<dbReference type="OrthoDB" id="1188001at2"/>
<dbReference type="InterPro" id="IPR000387">
    <property type="entry name" value="Tyr_Pase_dom"/>
</dbReference>
<dbReference type="Gene3D" id="3.90.190.10">
    <property type="entry name" value="Protein tyrosine phosphatase superfamily"/>
    <property type="match status" value="1"/>
</dbReference>
<feature type="region of interest" description="Disordered" evidence="2">
    <location>
        <begin position="33"/>
        <end position="54"/>
    </location>
</feature>
<comment type="caution">
    <text evidence="4">The sequence shown here is derived from an EMBL/GenBank/DDBJ whole genome shotgun (WGS) entry which is preliminary data.</text>
</comment>
<reference evidence="4 5" key="1">
    <citation type="submission" date="2019-09" db="EMBL/GenBank/DDBJ databases">
        <title>Genome Sequences of Streptomyces kaniharaensis ATCC 21070.</title>
        <authorList>
            <person name="Zhu W."/>
            <person name="De Crecy-Lagard V."/>
            <person name="Richards N.G."/>
        </authorList>
    </citation>
    <scope>NUCLEOTIDE SEQUENCE [LARGE SCALE GENOMIC DNA]</scope>
    <source>
        <strain evidence="4 5">SF-557</strain>
    </source>
</reference>